<dbReference type="Gene3D" id="3.40.50.150">
    <property type="entry name" value="Vaccinia Virus protein VP39"/>
    <property type="match status" value="1"/>
</dbReference>
<dbReference type="EMBL" id="JACHWU010000004">
    <property type="protein sequence ID" value="MBB3052351.1"/>
    <property type="molecule type" value="Genomic_DNA"/>
</dbReference>
<dbReference type="InterPro" id="IPR029063">
    <property type="entry name" value="SAM-dependent_MTases_sf"/>
</dbReference>
<protein>
    <recommendedName>
        <fullName evidence="3">Class I SAM-dependent methyltransferase</fullName>
    </recommendedName>
</protein>
<organism evidence="1 2">
    <name type="scientific">Prauserella isguenensis</name>
    <dbReference type="NCBI Taxonomy" id="1470180"/>
    <lineage>
        <taxon>Bacteria</taxon>
        <taxon>Bacillati</taxon>
        <taxon>Actinomycetota</taxon>
        <taxon>Actinomycetes</taxon>
        <taxon>Pseudonocardiales</taxon>
        <taxon>Pseudonocardiaceae</taxon>
        <taxon>Prauserella</taxon>
    </lineage>
</organism>
<reference evidence="1 2" key="1">
    <citation type="submission" date="2020-08" db="EMBL/GenBank/DDBJ databases">
        <title>Genomic Encyclopedia of Type Strains, Phase III (KMG-III): the genomes of soil and plant-associated and newly described type strains.</title>
        <authorList>
            <person name="Whitman W."/>
        </authorList>
    </citation>
    <scope>NUCLEOTIDE SEQUENCE [LARGE SCALE GENOMIC DNA]</scope>
    <source>
        <strain evidence="1 2">CECT 8577</strain>
    </source>
</reference>
<gene>
    <name evidence="1" type="ORF">FHS23_003385</name>
</gene>
<dbReference type="AlphaFoldDB" id="A0A839S2M4"/>
<name>A0A839S2M4_9PSEU</name>
<evidence type="ECO:0000313" key="1">
    <source>
        <dbReference type="EMBL" id="MBB3052351.1"/>
    </source>
</evidence>
<evidence type="ECO:0000313" key="2">
    <source>
        <dbReference type="Proteomes" id="UP000550714"/>
    </source>
</evidence>
<keyword evidence="2" id="KW-1185">Reference proteome</keyword>
<accession>A0A839S2M4</accession>
<proteinExistence type="predicted"/>
<evidence type="ECO:0008006" key="3">
    <source>
        <dbReference type="Google" id="ProtNLM"/>
    </source>
</evidence>
<sequence>MTRPGGPVLIGFHVGDGVRHTSEGYTGRPVSLDSHRRRPHSVADLLRDAGFTVEAELLIRPDEDVPGAVVFARRAD</sequence>
<comment type="caution">
    <text evidence="1">The sequence shown here is derived from an EMBL/GenBank/DDBJ whole genome shotgun (WGS) entry which is preliminary data.</text>
</comment>
<dbReference type="Proteomes" id="UP000550714">
    <property type="component" value="Unassembled WGS sequence"/>
</dbReference>
<dbReference type="RefSeq" id="WP_343054018.1">
    <property type="nucleotide sequence ID" value="NZ_JACHWU010000004.1"/>
</dbReference>